<dbReference type="Gene3D" id="3.30.1330.60">
    <property type="entry name" value="OmpA-like domain"/>
    <property type="match status" value="1"/>
</dbReference>
<dbReference type="PROSITE" id="PS51123">
    <property type="entry name" value="OMPA_2"/>
    <property type="match status" value="1"/>
</dbReference>
<feature type="region of interest" description="Disordered" evidence="2">
    <location>
        <begin position="1"/>
        <end position="33"/>
    </location>
</feature>
<keyword evidence="5" id="KW-0966">Cell projection</keyword>
<keyword evidence="3" id="KW-0812">Transmembrane</keyword>
<dbReference type="PANTHER" id="PTHR30329:SF21">
    <property type="entry name" value="LIPOPROTEIN YIAD-RELATED"/>
    <property type="match status" value="1"/>
</dbReference>
<feature type="domain" description="OmpA-like" evidence="4">
    <location>
        <begin position="240"/>
        <end position="361"/>
    </location>
</feature>
<feature type="compositionally biased region" description="Low complexity" evidence="2">
    <location>
        <begin position="8"/>
        <end position="21"/>
    </location>
</feature>
<evidence type="ECO:0000313" key="5">
    <source>
        <dbReference type="EMBL" id="MBN4067973.1"/>
    </source>
</evidence>
<dbReference type="InterPro" id="IPR036737">
    <property type="entry name" value="OmpA-like_sf"/>
</dbReference>
<evidence type="ECO:0000256" key="3">
    <source>
        <dbReference type="SAM" id="Phobius"/>
    </source>
</evidence>
<dbReference type="SUPFAM" id="SSF103088">
    <property type="entry name" value="OmpA-like"/>
    <property type="match status" value="1"/>
</dbReference>
<comment type="caution">
    <text evidence="5">The sequence shown here is derived from an EMBL/GenBank/DDBJ whole genome shotgun (WGS) entry which is preliminary data.</text>
</comment>
<keyword evidence="5" id="KW-0969">Cilium</keyword>
<dbReference type="Pfam" id="PF00691">
    <property type="entry name" value="OmpA"/>
    <property type="match status" value="1"/>
</dbReference>
<proteinExistence type="predicted"/>
<sequence>MTQQQELPPDTSPDSDPATAAEEPKPANIPQDSSGIAFKINSFVIEDSFYRERTPRPIHWSVAWSDLMMTMFILFLSMFVYQASHEEFLVSDTPEIVAGDTIDSIDILTDNTLIVPIIPFKKAPPIHSKTVKKVQKVHVDNLDIDGLFRDQVVFVEPEPKTSSTLSDTNETPGQNRLQEDSPSAKPPQTDRIEPAPISIDKQSIPEFRQSDAFSDMYAMSRQVLSEKKLSKFATVEVVPDKTMRIILSGDLLFFTGQAALSGKARKSLRRIAETIKDTPYMINVIGHTDNQPMHSSRFASNWELSVVRASSVTRFLINEMGMDSKQFIVSGFGSNRPRRPNTNVNNRAVNRRVEIIISTRLAPAAKATAENLL</sequence>
<dbReference type="InterPro" id="IPR050330">
    <property type="entry name" value="Bact_OuterMem_StrucFunc"/>
</dbReference>
<evidence type="ECO:0000259" key="4">
    <source>
        <dbReference type="PROSITE" id="PS51123"/>
    </source>
</evidence>
<feature type="transmembrane region" description="Helical" evidence="3">
    <location>
        <begin position="58"/>
        <end position="81"/>
    </location>
</feature>
<dbReference type="Proteomes" id="UP000717534">
    <property type="component" value="Unassembled WGS sequence"/>
</dbReference>
<keyword evidence="1 3" id="KW-0472">Membrane</keyword>
<organism evidence="5 6">
    <name type="scientific">Desulfotalea psychrophila</name>
    <dbReference type="NCBI Taxonomy" id="84980"/>
    <lineage>
        <taxon>Bacteria</taxon>
        <taxon>Pseudomonadati</taxon>
        <taxon>Thermodesulfobacteriota</taxon>
        <taxon>Desulfobulbia</taxon>
        <taxon>Desulfobulbales</taxon>
        <taxon>Desulfocapsaceae</taxon>
        <taxon>Desulfotalea</taxon>
    </lineage>
</organism>
<dbReference type="CDD" id="cd07185">
    <property type="entry name" value="OmpA_C-like"/>
    <property type="match status" value="1"/>
</dbReference>
<gene>
    <name evidence="5" type="ORF">JYU06_00400</name>
</gene>
<evidence type="ECO:0000313" key="6">
    <source>
        <dbReference type="Proteomes" id="UP000717534"/>
    </source>
</evidence>
<feature type="compositionally biased region" description="Polar residues" evidence="2">
    <location>
        <begin position="160"/>
        <end position="176"/>
    </location>
</feature>
<feature type="region of interest" description="Disordered" evidence="2">
    <location>
        <begin position="158"/>
        <end position="199"/>
    </location>
</feature>
<reference evidence="5 6" key="1">
    <citation type="submission" date="2021-02" db="EMBL/GenBank/DDBJ databases">
        <title>Activity-based single-cell genomes from oceanic crustal fluid captures similar information to metagenomic and metatranscriptomic surveys with orders of magnitude less sampling.</title>
        <authorList>
            <person name="D'Angelo T.S."/>
            <person name="Orcutt B.N."/>
        </authorList>
    </citation>
    <scope>NUCLEOTIDE SEQUENCE [LARGE SCALE GENOMIC DNA]</scope>
    <source>
        <strain evidence="5">AH-315-G02</strain>
    </source>
</reference>
<dbReference type="InterPro" id="IPR006665">
    <property type="entry name" value="OmpA-like"/>
</dbReference>
<keyword evidence="5" id="KW-0282">Flagellum</keyword>
<evidence type="ECO:0000256" key="2">
    <source>
        <dbReference type="SAM" id="MobiDB-lite"/>
    </source>
</evidence>
<evidence type="ECO:0000256" key="1">
    <source>
        <dbReference type="PROSITE-ProRule" id="PRU00473"/>
    </source>
</evidence>
<accession>A0ABS3AT96</accession>
<dbReference type="EMBL" id="JAFITO010000002">
    <property type="protein sequence ID" value="MBN4067973.1"/>
    <property type="molecule type" value="Genomic_DNA"/>
</dbReference>
<dbReference type="PANTHER" id="PTHR30329">
    <property type="entry name" value="STATOR ELEMENT OF FLAGELLAR MOTOR COMPLEX"/>
    <property type="match status" value="1"/>
</dbReference>
<name>A0ABS3AT96_9BACT</name>
<protein>
    <submittedName>
        <fullName evidence="5">Flagellar motor protein MotB</fullName>
    </submittedName>
</protein>
<keyword evidence="6" id="KW-1185">Reference proteome</keyword>
<keyword evidence="3" id="KW-1133">Transmembrane helix</keyword>